<keyword evidence="2" id="KW-1185">Reference proteome</keyword>
<accession>A0A2P4Q5G4</accession>
<name>A0A2P4Q5G4_RHIID</name>
<evidence type="ECO:0000313" key="2">
    <source>
        <dbReference type="Proteomes" id="UP000018888"/>
    </source>
</evidence>
<evidence type="ECO:0000313" key="1">
    <source>
        <dbReference type="EMBL" id="POG72886.1"/>
    </source>
</evidence>
<protein>
    <submittedName>
        <fullName evidence="1">Uncharacterized protein</fullName>
    </submittedName>
</protein>
<reference evidence="1 2" key="1">
    <citation type="journal article" date="2013" name="Proc. Natl. Acad. Sci. U.S.A.">
        <title>Genome of an arbuscular mycorrhizal fungus provides insight into the oldest plant symbiosis.</title>
        <authorList>
            <person name="Tisserant E."/>
            <person name="Malbreil M."/>
            <person name="Kuo A."/>
            <person name="Kohler A."/>
            <person name="Symeonidi A."/>
            <person name="Balestrini R."/>
            <person name="Charron P."/>
            <person name="Duensing N."/>
            <person name="Frei Dit Frey N."/>
            <person name="Gianinazzi-Pearson V."/>
            <person name="Gilbert L.B."/>
            <person name="Handa Y."/>
            <person name="Herr J.R."/>
            <person name="Hijri M."/>
            <person name="Koul R."/>
            <person name="Kawaguchi M."/>
            <person name="Krajinski F."/>
            <person name="Lammers P.J."/>
            <person name="Masclaux F.G."/>
            <person name="Murat C."/>
            <person name="Morin E."/>
            <person name="Ndikumana S."/>
            <person name="Pagni M."/>
            <person name="Petitpierre D."/>
            <person name="Requena N."/>
            <person name="Rosikiewicz P."/>
            <person name="Riley R."/>
            <person name="Saito K."/>
            <person name="San Clemente H."/>
            <person name="Shapiro H."/>
            <person name="van Tuinen D."/>
            <person name="Becard G."/>
            <person name="Bonfante P."/>
            <person name="Paszkowski U."/>
            <person name="Shachar-Hill Y.Y."/>
            <person name="Tuskan G.A."/>
            <person name="Young P.W."/>
            <person name="Sanders I.R."/>
            <person name="Henrissat B."/>
            <person name="Rensing S.A."/>
            <person name="Grigoriev I.V."/>
            <person name="Corradi N."/>
            <person name="Roux C."/>
            <person name="Martin F."/>
        </authorList>
    </citation>
    <scope>NUCLEOTIDE SEQUENCE [LARGE SCALE GENOMIC DNA]</scope>
    <source>
        <strain evidence="1 2">DAOM 197198</strain>
    </source>
</reference>
<sequence length="55" mass="7214">MIRYHFLHHYKLHHVRYLSYNLPFLITFHKHHKYKDQFLYHIQEFHKYVSFRNQI</sequence>
<dbReference type="AlphaFoldDB" id="A0A2P4Q5G4"/>
<comment type="caution">
    <text evidence="1">The sequence shown here is derived from an EMBL/GenBank/DDBJ whole genome shotgun (WGS) entry which is preliminary data.</text>
</comment>
<dbReference type="Proteomes" id="UP000018888">
    <property type="component" value="Unassembled WGS sequence"/>
</dbReference>
<reference evidence="1 2" key="2">
    <citation type="journal article" date="2018" name="New Phytol.">
        <title>High intraspecific genome diversity in the model arbuscular mycorrhizal symbiont Rhizophagus irregularis.</title>
        <authorList>
            <person name="Chen E.C.H."/>
            <person name="Morin E."/>
            <person name="Beaudet D."/>
            <person name="Noel J."/>
            <person name="Yildirir G."/>
            <person name="Ndikumana S."/>
            <person name="Charron P."/>
            <person name="St-Onge C."/>
            <person name="Giorgi J."/>
            <person name="Kruger M."/>
            <person name="Marton T."/>
            <person name="Ropars J."/>
            <person name="Grigoriev I.V."/>
            <person name="Hainaut M."/>
            <person name="Henrissat B."/>
            <person name="Roux C."/>
            <person name="Martin F."/>
            <person name="Corradi N."/>
        </authorList>
    </citation>
    <scope>NUCLEOTIDE SEQUENCE [LARGE SCALE GENOMIC DNA]</scope>
    <source>
        <strain evidence="1 2">DAOM 197198</strain>
    </source>
</reference>
<organism evidence="1 2">
    <name type="scientific">Rhizophagus irregularis (strain DAOM 181602 / DAOM 197198 / MUCL 43194)</name>
    <name type="common">Arbuscular mycorrhizal fungus</name>
    <name type="synonym">Glomus intraradices</name>
    <dbReference type="NCBI Taxonomy" id="747089"/>
    <lineage>
        <taxon>Eukaryota</taxon>
        <taxon>Fungi</taxon>
        <taxon>Fungi incertae sedis</taxon>
        <taxon>Mucoromycota</taxon>
        <taxon>Glomeromycotina</taxon>
        <taxon>Glomeromycetes</taxon>
        <taxon>Glomerales</taxon>
        <taxon>Glomeraceae</taxon>
        <taxon>Rhizophagus</taxon>
    </lineage>
</organism>
<gene>
    <name evidence="1" type="ORF">GLOIN_2v1591689</name>
</gene>
<proteinExistence type="predicted"/>
<dbReference type="EMBL" id="AUPC02000090">
    <property type="protein sequence ID" value="POG72886.1"/>
    <property type="molecule type" value="Genomic_DNA"/>
</dbReference>